<sequence length="325" mass="34844">MKVGGLFMALWLTACGVSEGSSGSSSQHSISTSTEVRSRPSVASDPNDLYNAYLADDLLAINSATVELEYKCYAESGFPQFLEVLAAQKANSFRSLATTPDFKSTFMSFSELPWYPNEEYARSVGFGRDTPGLDSFVNVSDPSFRLLSEQCKESASSAIGGFVHLVKAYVSLGNRLAEILAVVDKQNRGPLTDRVLSCMGKSGYPVDPDGPNKAPLWGVDFGVPLGTAPVEKWPDLGRRGPAQVVPAEPVGRYIPTAEEANAAVAMHRCSIETGAREDWVKAMTSAKERGLEQNESLLAELNPQIKALAKSAAIALQNASKTPAQ</sequence>
<reference evidence="2 3" key="1">
    <citation type="submission" date="2022-03" db="EMBL/GenBank/DDBJ databases">
        <title>Sinomonas sp. isolated from a soil.</title>
        <authorList>
            <person name="Han J."/>
            <person name="Kim D.-U."/>
        </authorList>
    </citation>
    <scope>NUCLEOTIDE SEQUENCE [LARGE SCALE GENOMIC DNA]</scope>
    <source>
        <strain evidence="2 3">5-5</strain>
    </source>
</reference>
<dbReference type="PROSITE" id="PS51257">
    <property type="entry name" value="PROKAR_LIPOPROTEIN"/>
    <property type="match status" value="1"/>
</dbReference>
<gene>
    <name evidence="2" type="ORF">L0M17_15370</name>
</gene>
<protein>
    <recommendedName>
        <fullName evidence="4">Imelysin-like domain-containing protein</fullName>
    </recommendedName>
</protein>
<organism evidence="2 3">
    <name type="scientific">Sinomonas terrae</name>
    <dbReference type="NCBI Taxonomy" id="2908838"/>
    <lineage>
        <taxon>Bacteria</taxon>
        <taxon>Bacillati</taxon>
        <taxon>Actinomycetota</taxon>
        <taxon>Actinomycetes</taxon>
        <taxon>Micrococcales</taxon>
        <taxon>Micrococcaceae</taxon>
        <taxon>Sinomonas</taxon>
    </lineage>
</organism>
<feature type="region of interest" description="Disordered" evidence="1">
    <location>
        <begin position="18"/>
        <end position="43"/>
    </location>
</feature>
<dbReference type="Proteomes" id="UP001202922">
    <property type="component" value="Unassembled WGS sequence"/>
</dbReference>
<name>A0ABS9U3R3_9MICC</name>
<evidence type="ECO:0000313" key="3">
    <source>
        <dbReference type="Proteomes" id="UP001202922"/>
    </source>
</evidence>
<dbReference type="RefSeq" id="WP_241055066.1">
    <property type="nucleotide sequence ID" value="NZ_JAKZBV010000001.1"/>
</dbReference>
<evidence type="ECO:0008006" key="4">
    <source>
        <dbReference type="Google" id="ProtNLM"/>
    </source>
</evidence>
<evidence type="ECO:0000256" key="1">
    <source>
        <dbReference type="SAM" id="MobiDB-lite"/>
    </source>
</evidence>
<comment type="caution">
    <text evidence="2">The sequence shown here is derived from an EMBL/GenBank/DDBJ whole genome shotgun (WGS) entry which is preliminary data.</text>
</comment>
<proteinExistence type="predicted"/>
<dbReference type="EMBL" id="JAKZBV010000001">
    <property type="protein sequence ID" value="MCH6471339.1"/>
    <property type="molecule type" value="Genomic_DNA"/>
</dbReference>
<evidence type="ECO:0000313" key="2">
    <source>
        <dbReference type="EMBL" id="MCH6471339.1"/>
    </source>
</evidence>
<feature type="compositionally biased region" description="Low complexity" evidence="1">
    <location>
        <begin position="18"/>
        <end position="33"/>
    </location>
</feature>
<accession>A0ABS9U3R3</accession>
<keyword evidence="3" id="KW-1185">Reference proteome</keyword>